<accession>A0A9D2TDC0</accession>
<dbReference type="Pfam" id="PF00768">
    <property type="entry name" value="Peptidase_S11"/>
    <property type="match status" value="1"/>
</dbReference>
<keyword evidence="8" id="KW-0378">Hydrolase</keyword>
<evidence type="ECO:0000256" key="3">
    <source>
        <dbReference type="ARBA" id="ARBA00007164"/>
    </source>
</evidence>
<dbReference type="GO" id="GO:0009002">
    <property type="term" value="F:serine-type D-Ala-D-Ala carboxypeptidase activity"/>
    <property type="evidence" value="ECO:0007669"/>
    <property type="project" value="UniProtKB-EC"/>
</dbReference>
<gene>
    <name evidence="19" type="ORF">H9931_05715</name>
</gene>
<evidence type="ECO:0000256" key="4">
    <source>
        <dbReference type="ARBA" id="ARBA00012448"/>
    </source>
</evidence>
<evidence type="ECO:0000256" key="12">
    <source>
        <dbReference type="ARBA" id="ARBA00034000"/>
    </source>
</evidence>
<feature type="signal peptide" evidence="16">
    <location>
        <begin position="1"/>
        <end position="23"/>
    </location>
</feature>
<dbReference type="PANTHER" id="PTHR21581:SF33">
    <property type="entry name" value="D-ALANYL-D-ALANINE CARBOXYPEPTIDASE DACB"/>
    <property type="match status" value="1"/>
</dbReference>
<proteinExistence type="inferred from homology"/>
<dbReference type="InterPro" id="IPR001967">
    <property type="entry name" value="Peptidase_S11_N"/>
</dbReference>
<dbReference type="GO" id="GO:0006508">
    <property type="term" value="P:proteolysis"/>
    <property type="evidence" value="ECO:0007669"/>
    <property type="project" value="UniProtKB-KW"/>
</dbReference>
<keyword evidence="6" id="KW-0645">Protease</keyword>
<evidence type="ECO:0000256" key="1">
    <source>
        <dbReference type="ARBA" id="ARBA00003217"/>
    </source>
</evidence>
<dbReference type="InterPro" id="IPR015956">
    <property type="entry name" value="Peniciliin-bd_prot_C_sf"/>
</dbReference>
<evidence type="ECO:0000313" key="20">
    <source>
        <dbReference type="Proteomes" id="UP000823863"/>
    </source>
</evidence>
<keyword evidence="7 16" id="KW-0732">Signal</keyword>
<dbReference type="Proteomes" id="UP000823863">
    <property type="component" value="Unassembled WGS sequence"/>
</dbReference>
<dbReference type="SUPFAM" id="SSF69189">
    <property type="entry name" value="Penicillin-binding protein associated domain"/>
    <property type="match status" value="1"/>
</dbReference>
<feature type="chain" id="PRO_5038723558" description="serine-type D-Ala-D-Ala carboxypeptidase" evidence="16">
    <location>
        <begin position="24"/>
        <end position="418"/>
    </location>
</feature>
<keyword evidence="5 19" id="KW-0121">Carboxypeptidase</keyword>
<evidence type="ECO:0000256" key="15">
    <source>
        <dbReference type="RuleBase" id="RU004016"/>
    </source>
</evidence>
<dbReference type="Gene3D" id="2.60.410.10">
    <property type="entry name" value="D-Ala-D-Ala carboxypeptidase, C-terminal domain"/>
    <property type="match status" value="1"/>
</dbReference>
<comment type="function">
    <text evidence="1">Removes C-terminal D-alanyl residues from sugar-peptide cell wall precursors.</text>
</comment>
<evidence type="ECO:0000256" key="7">
    <source>
        <dbReference type="ARBA" id="ARBA00022729"/>
    </source>
</evidence>
<protein>
    <recommendedName>
        <fullName evidence="4">serine-type D-Ala-D-Ala carboxypeptidase</fullName>
        <ecNumber evidence="4">3.4.16.4</ecNumber>
    </recommendedName>
</protein>
<feature type="active site" evidence="13">
    <location>
        <position position="135"/>
    </location>
</feature>
<evidence type="ECO:0000256" key="13">
    <source>
        <dbReference type="PIRSR" id="PIRSR618044-1"/>
    </source>
</evidence>
<evidence type="ECO:0000313" key="19">
    <source>
        <dbReference type="EMBL" id="HJC66205.1"/>
    </source>
</evidence>
<comment type="similarity">
    <text evidence="3 15">Belongs to the peptidase S11 family.</text>
</comment>
<dbReference type="GO" id="GO:0009252">
    <property type="term" value="P:peptidoglycan biosynthetic process"/>
    <property type="evidence" value="ECO:0007669"/>
    <property type="project" value="UniProtKB-KW"/>
</dbReference>
<reference evidence="19" key="1">
    <citation type="journal article" date="2021" name="PeerJ">
        <title>Extensive microbial diversity within the chicken gut microbiome revealed by metagenomics and culture.</title>
        <authorList>
            <person name="Gilroy R."/>
            <person name="Ravi A."/>
            <person name="Getino M."/>
            <person name="Pursley I."/>
            <person name="Horton D.L."/>
            <person name="Alikhan N.F."/>
            <person name="Baker D."/>
            <person name="Gharbi K."/>
            <person name="Hall N."/>
            <person name="Watson M."/>
            <person name="Adriaenssens E.M."/>
            <person name="Foster-Nyarko E."/>
            <person name="Jarju S."/>
            <person name="Secka A."/>
            <person name="Antonio M."/>
            <person name="Oren A."/>
            <person name="Chaudhuri R.R."/>
            <person name="La Ragione R."/>
            <person name="Hildebrand F."/>
            <person name="Pallen M.J."/>
        </authorList>
    </citation>
    <scope>NUCLEOTIDE SEQUENCE</scope>
    <source>
        <strain evidence="19">CHK198-12963</strain>
    </source>
</reference>
<evidence type="ECO:0000256" key="8">
    <source>
        <dbReference type="ARBA" id="ARBA00022801"/>
    </source>
</evidence>
<evidence type="ECO:0000256" key="11">
    <source>
        <dbReference type="ARBA" id="ARBA00023316"/>
    </source>
</evidence>
<comment type="catalytic activity">
    <reaction evidence="12">
        <text>Preferential cleavage: (Ac)2-L-Lys-D-Ala-|-D-Ala. Also transpeptidation of peptidyl-alanyl moieties that are N-acyl substituents of D-alanine.</text>
        <dbReference type="EC" id="3.4.16.4"/>
    </reaction>
</comment>
<keyword evidence="11" id="KW-0961">Cell wall biogenesis/degradation</keyword>
<feature type="domain" description="Peptidase S11 D-alanyl-D-alanine carboxypeptidase A N-terminal" evidence="17">
    <location>
        <begin position="48"/>
        <end position="283"/>
    </location>
</feature>
<evidence type="ECO:0000256" key="14">
    <source>
        <dbReference type="PIRSR" id="PIRSR618044-2"/>
    </source>
</evidence>
<feature type="domain" description="Peptidase S11 D-Ala-D-Ala carboxypeptidase A C-terminal" evidence="18">
    <location>
        <begin position="330"/>
        <end position="400"/>
    </location>
</feature>
<comment type="pathway">
    <text evidence="2">Cell wall biogenesis; peptidoglycan biosynthesis.</text>
</comment>
<dbReference type="InterPro" id="IPR012907">
    <property type="entry name" value="Peptidase_S11_C"/>
</dbReference>
<dbReference type="EMBL" id="DWWB01000029">
    <property type="protein sequence ID" value="HJC66205.1"/>
    <property type="molecule type" value="Genomic_DNA"/>
</dbReference>
<dbReference type="EC" id="3.4.16.4" evidence="4"/>
<dbReference type="Gene3D" id="3.40.710.10">
    <property type="entry name" value="DD-peptidase/beta-lactamase superfamily"/>
    <property type="match status" value="1"/>
</dbReference>
<keyword evidence="10" id="KW-0573">Peptidoglycan synthesis</keyword>
<dbReference type="PANTHER" id="PTHR21581">
    <property type="entry name" value="D-ALANYL-D-ALANINE CARBOXYPEPTIDASE"/>
    <property type="match status" value="1"/>
</dbReference>
<evidence type="ECO:0000256" key="10">
    <source>
        <dbReference type="ARBA" id="ARBA00022984"/>
    </source>
</evidence>
<dbReference type="InterPro" id="IPR037167">
    <property type="entry name" value="Peptidase_S11_C_sf"/>
</dbReference>
<comment type="caution">
    <text evidence="19">The sequence shown here is derived from an EMBL/GenBank/DDBJ whole genome shotgun (WGS) entry which is preliminary data.</text>
</comment>
<dbReference type="SUPFAM" id="SSF56601">
    <property type="entry name" value="beta-lactamase/transpeptidase-like"/>
    <property type="match status" value="1"/>
</dbReference>
<feature type="active site" description="Acyl-ester intermediate" evidence="13">
    <location>
        <position position="80"/>
    </location>
</feature>
<keyword evidence="9" id="KW-0133">Cell shape</keyword>
<reference evidence="19" key="2">
    <citation type="submission" date="2021-04" db="EMBL/GenBank/DDBJ databases">
        <authorList>
            <person name="Gilroy R."/>
        </authorList>
    </citation>
    <scope>NUCLEOTIDE SEQUENCE</scope>
    <source>
        <strain evidence="19">CHK198-12963</strain>
    </source>
</reference>
<evidence type="ECO:0000256" key="9">
    <source>
        <dbReference type="ARBA" id="ARBA00022960"/>
    </source>
</evidence>
<dbReference type="GO" id="GO:0008360">
    <property type="term" value="P:regulation of cell shape"/>
    <property type="evidence" value="ECO:0007669"/>
    <property type="project" value="UniProtKB-KW"/>
</dbReference>
<feature type="binding site" evidence="14">
    <location>
        <position position="255"/>
    </location>
    <ligand>
        <name>substrate</name>
    </ligand>
</feature>
<dbReference type="InterPro" id="IPR018044">
    <property type="entry name" value="Peptidase_S11"/>
</dbReference>
<dbReference type="Pfam" id="PF07943">
    <property type="entry name" value="PBP5_C"/>
    <property type="match status" value="1"/>
</dbReference>
<evidence type="ECO:0000256" key="2">
    <source>
        <dbReference type="ARBA" id="ARBA00004752"/>
    </source>
</evidence>
<evidence type="ECO:0000256" key="16">
    <source>
        <dbReference type="SAM" id="SignalP"/>
    </source>
</evidence>
<evidence type="ECO:0000259" key="17">
    <source>
        <dbReference type="Pfam" id="PF00768"/>
    </source>
</evidence>
<organism evidence="19 20">
    <name type="scientific">Candidatus Enterocloster excrementigallinarum</name>
    <dbReference type="NCBI Taxonomy" id="2838558"/>
    <lineage>
        <taxon>Bacteria</taxon>
        <taxon>Bacillati</taxon>
        <taxon>Bacillota</taxon>
        <taxon>Clostridia</taxon>
        <taxon>Lachnospirales</taxon>
        <taxon>Lachnospiraceae</taxon>
        <taxon>Enterocloster</taxon>
    </lineage>
</organism>
<dbReference type="AlphaFoldDB" id="A0A9D2TDC0"/>
<name>A0A9D2TDC0_9FIRM</name>
<dbReference type="InterPro" id="IPR012338">
    <property type="entry name" value="Beta-lactam/transpept-like"/>
</dbReference>
<dbReference type="GO" id="GO:0071555">
    <property type="term" value="P:cell wall organization"/>
    <property type="evidence" value="ECO:0007669"/>
    <property type="project" value="UniProtKB-KW"/>
</dbReference>
<evidence type="ECO:0000256" key="5">
    <source>
        <dbReference type="ARBA" id="ARBA00022645"/>
    </source>
</evidence>
<evidence type="ECO:0000259" key="18">
    <source>
        <dbReference type="Pfam" id="PF07943"/>
    </source>
</evidence>
<feature type="active site" description="Proton acceptor" evidence="13">
    <location>
        <position position="83"/>
    </location>
</feature>
<sequence length="418" mass="45885">MRWKKGVAVLAALCLLGVRPAYGEEKGPLRISDRQMDEGTEQEKPEESIKLNALAAVLMDGDTGRVLYGKNQEEIRPMASTTKIMTCILALEEGRPEEVVTASENAASQPQVHLGVKAGEQFYLEDLLYGLMLESYNDAAVMIAEHIGGSTEQFAEKMNQKARELGCVNTFFITPNGLDAAVSTEDGVRQVHSTTAEELARIMAYCVNDSPSREEFLKITQSQNYSFSDLEGKRSFSCVNHNALLSSMDGMISGKTGFTSGAGYSYVGAVESEGRSFIIAILGCGWPPHKSWKWTDAAALIRYGKEHYHLREIEPAAELPEIPVENGVYWETDGNLELKAAEGEALCFLLGDWEGVTGRLILPQSAEAPVREGQQIGQLEYLTGGEKLAMVPVYAKQEQEALTLPRCIGRGMELFLKL</sequence>
<dbReference type="PRINTS" id="PR00725">
    <property type="entry name" value="DADACBPTASE1"/>
</dbReference>
<evidence type="ECO:0000256" key="6">
    <source>
        <dbReference type="ARBA" id="ARBA00022670"/>
    </source>
</evidence>